<dbReference type="InterPro" id="IPR003108">
    <property type="entry name" value="GAR_dom"/>
</dbReference>
<dbReference type="Proteomes" id="UP000605846">
    <property type="component" value="Unassembled WGS sequence"/>
</dbReference>
<dbReference type="GO" id="GO:0051293">
    <property type="term" value="P:establishment of spindle localization"/>
    <property type="evidence" value="ECO:0007669"/>
    <property type="project" value="TreeGrafter"/>
</dbReference>
<dbReference type="PANTHER" id="PTHR37271">
    <property type="entry name" value="KARYOGAMY PROTEIN KAR9"/>
    <property type="match status" value="1"/>
</dbReference>
<keyword evidence="3" id="KW-0206">Cytoskeleton</keyword>
<feature type="compositionally biased region" description="Polar residues" evidence="4">
    <location>
        <begin position="525"/>
        <end position="543"/>
    </location>
</feature>
<feature type="domain" description="GAR" evidence="5">
    <location>
        <begin position="933"/>
        <end position="1031"/>
    </location>
</feature>
<evidence type="ECO:0000259" key="5">
    <source>
        <dbReference type="PROSITE" id="PS51460"/>
    </source>
</evidence>
<dbReference type="Gene3D" id="3.30.920.20">
    <property type="entry name" value="Gas2-like domain"/>
    <property type="match status" value="1"/>
</dbReference>
<organism evidence="6 7">
    <name type="scientific">Apophysomyces ossiformis</name>
    <dbReference type="NCBI Taxonomy" id="679940"/>
    <lineage>
        <taxon>Eukaryota</taxon>
        <taxon>Fungi</taxon>
        <taxon>Fungi incertae sedis</taxon>
        <taxon>Mucoromycota</taxon>
        <taxon>Mucoromycotina</taxon>
        <taxon>Mucoromycetes</taxon>
        <taxon>Mucorales</taxon>
        <taxon>Mucorineae</taxon>
        <taxon>Mucoraceae</taxon>
        <taxon>Apophysomyces</taxon>
    </lineage>
</organism>
<feature type="compositionally biased region" description="Polar residues" evidence="4">
    <location>
        <begin position="555"/>
        <end position="566"/>
    </location>
</feature>
<dbReference type="GO" id="GO:0030473">
    <property type="term" value="P:nuclear migration along microtubule"/>
    <property type="evidence" value="ECO:0007669"/>
    <property type="project" value="TreeGrafter"/>
</dbReference>
<dbReference type="PROSITE" id="PS51460">
    <property type="entry name" value="GAR"/>
    <property type="match status" value="1"/>
</dbReference>
<feature type="compositionally biased region" description="Polar residues" evidence="4">
    <location>
        <begin position="493"/>
        <end position="503"/>
    </location>
</feature>
<dbReference type="Pfam" id="PF08580">
    <property type="entry name" value="KAR9"/>
    <property type="match status" value="1"/>
</dbReference>
<accession>A0A8H7BPI2</accession>
<protein>
    <recommendedName>
        <fullName evidence="5">GAR domain-containing protein</fullName>
    </recommendedName>
</protein>
<dbReference type="GO" id="GO:0005816">
    <property type="term" value="C:spindle pole body"/>
    <property type="evidence" value="ECO:0007669"/>
    <property type="project" value="TreeGrafter"/>
</dbReference>
<comment type="caution">
    <text evidence="6">The sequence shown here is derived from an EMBL/GenBank/DDBJ whole genome shotgun (WGS) entry which is preliminary data.</text>
</comment>
<reference evidence="6" key="1">
    <citation type="submission" date="2020-01" db="EMBL/GenBank/DDBJ databases">
        <title>Genome Sequencing of Three Apophysomyces-Like Fungal Strains Confirms a Novel Fungal Genus in the Mucoromycota with divergent Burkholderia-like Endosymbiotic Bacteria.</title>
        <authorList>
            <person name="Stajich J.E."/>
            <person name="Macias A.M."/>
            <person name="Carter-House D."/>
            <person name="Lovett B."/>
            <person name="Kasson L.R."/>
            <person name="Berry K."/>
            <person name="Grigoriev I."/>
            <person name="Chang Y."/>
            <person name="Spatafora J."/>
            <person name="Kasson M.T."/>
        </authorList>
    </citation>
    <scope>NUCLEOTIDE SEQUENCE</scope>
    <source>
        <strain evidence="6">NRRL A-21654</strain>
    </source>
</reference>
<keyword evidence="7" id="KW-1185">Reference proteome</keyword>
<feature type="region of interest" description="Disordered" evidence="4">
    <location>
        <begin position="516"/>
        <end position="821"/>
    </location>
</feature>
<feature type="compositionally biased region" description="Low complexity" evidence="4">
    <location>
        <begin position="599"/>
        <end position="617"/>
    </location>
</feature>
<dbReference type="EMBL" id="JABAYA010000059">
    <property type="protein sequence ID" value="KAF7727339.1"/>
    <property type="molecule type" value="Genomic_DNA"/>
</dbReference>
<dbReference type="GO" id="GO:0043332">
    <property type="term" value="C:mating projection tip"/>
    <property type="evidence" value="ECO:0007669"/>
    <property type="project" value="TreeGrafter"/>
</dbReference>
<dbReference type="GO" id="GO:0005938">
    <property type="term" value="C:cell cortex"/>
    <property type="evidence" value="ECO:0007669"/>
    <property type="project" value="TreeGrafter"/>
</dbReference>
<keyword evidence="2" id="KW-0963">Cytoplasm</keyword>
<dbReference type="GO" id="GO:0008017">
    <property type="term" value="F:microtubule binding"/>
    <property type="evidence" value="ECO:0007669"/>
    <property type="project" value="InterPro"/>
</dbReference>
<feature type="compositionally biased region" description="Basic and acidic residues" evidence="4">
    <location>
        <begin position="676"/>
        <end position="685"/>
    </location>
</feature>
<dbReference type="PANTHER" id="PTHR37271:SF1">
    <property type="entry name" value="KARYOGAMY PROTEIN KAR9"/>
    <property type="match status" value="1"/>
</dbReference>
<evidence type="ECO:0000256" key="3">
    <source>
        <dbReference type="ARBA" id="ARBA00023212"/>
    </source>
</evidence>
<feature type="compositionally biased region" description="Polar residues" evidence="4">
    <location>
        <begin position="723"/>
        <end position="737"/>
    </location>
</feature>
<gene>
    <name evidence="6" type="ORF">EC973_007648</name>
</gene>
<evidence type="ECO:0000256" key="4">
    <source>
        <dbReference type="SAM" id="MobiDB-lite"/>
    </source>
</evidence>
<proteinExistence type="predicted"/>
<feature type="region of interest" description="Disordered" evidence="4">
    <location>
        <begin position="484"/>
        <end position="503"/>
    </location>
</feature>
<name>A0A8H7BPI2_9FUNG</name>
<evidence type="ECO:0000313" key="6">
    <source>
        <dbReference type="EMBL" id="KAF7727339.1"/>
    </source>
</evidence>
<dbReference type="Gene3D" id="1.20.58.60">
    <property type="match status" value="1"/>
</dbReference>
<dbReference type="Pfam" id="PF02187">
    <property type="entry name" value="GAS2"/>
    <property type="match status" value="1"/>
</dbReference>
<comment type="subcellular location">
    <subcellularLocation>
        <location evidence="1">Cytoplasm</location>
        <location evidence="1">Cytoskeleton</location>
    </subcellularLocation>
</comment>
<dbReference type="InterPro" id="IPR036534">
    <property type="entry name" value="GAR_dom_sf"/>
</dbReference>
<dbReference type="SUPFAM" id="SSF143575">
    <property type="entry name" value="GAS2 domain-like"/>
    <property type="match status" value="1"/>
</dbReference>
<sequence length="1058" mass="117991">MAVLTRPQPPSNLLSSLPTMKQSLSIQQEDTALHRLGVMQIPDREMNDLLNLHDSLTLEELMEGFEIIMNKITRWLEAAHLAVFTLEQTVKEDASDLNDIDPLESTIARMEPMVAMLIEVGEIVEEKYDNEFDDEMRPDLPIKRMAAKVSITKVQSEWSGLQHFLSSVKKQINNAKEKKELTILMEKILLQIDDLSTMIFQFQERRHAAAIAPPVSASSPSDGSLELNSPLSTTSSFFSASTVTTNDTERTLQRKDDEILMEIDSKVEPLFNNVEQVYSRMTSSPPPQDSSGVLARKHHMVQERWECLRIEIDELKEELKEDRWLAVFRQVADQVDVMIDGLEKTVSQCFSVIQQMRDWQTSQAPSPPAQSPLSTFDKISKTIFRSFPKANASILSTSSSGSARSTPPVDREKLRAVEKNFEAKYKYYTPSIDRMLAMLGNGISSRVGRDNSTTRRHQTMVQRWAQLKETMDELRAHDLSETFKSLYEPPGSPSTQSERSYSSWKGIRCRMSETNGYDSAHTRSRSPCGSNASITLSSASHSNGVYYDDSKRTRSVTPSVGSQGSKNWPPMGNYGRMQRTASPLSYARDNTYGSQHPTSMLRPSSSDSSSAGSLSPSQRPINSRRAKTPTRPGWSLSAKTDKQDFSSSDISWRGEERGNGKIQQSNDLYGRKSRVPRTEDKKEASWMKPTKSTMRKRAQSVDRGTPQSGSDDLRPKTPVARSKTPNPGYQRPKTQTPVPLPSRPKSSLGRQQQQQQLLLPHPNADRSRAASPVRRTGTPSMIPRPKTPSSSEKGGIIRASSPSLIPRPRSSMLHAPPVPPLPSNVGQNNMLLQVVSSNDSSDDSHFFSNFLTVPYSPPATSPNAKASSARFLRKKHSTPALMQRTGSPSRVPPIPQRTAARHHGGYYSEDDERGVDSSAMHIAFNDYLSYLPDPKDPLDVEVANIVNASPIAIKCQKGPHGDGRYYFGNELNPSLGGGKKMYACKLMSYADRERRTTATAGNKVARNKVLVRVGGGWQDLEMFLLEHASLMTSDVVVRSFVQPRQRAASPTTRTGWRN</sequence>
<evidence type="ECO:0000256" key="1">
    <source>
        <dbReference type="ARBA" id="ARBA00004245"/>
    </source>
</evidence>
<dbReference type="AlphaFoldDB" id="A0A8H7BPI2"/>
<dbReference type="OrthoDB" id="5559380at2759"/>
<evidence type="ECO:0000313" key="7">
    <source>
        <dbReference type="Proteomes" id="UP000605846"/>
    </source>
</evidence>
<feature type="region of interest" description="Disordered" evidence="4">
    <location>
        <begin position="879"/>
        <end position="912"/>
    </location>
</feature>
<evidence type="ECO:0000256" key="2">
    <source>
        <dbReference type="ARBA" id="ARBA00022490"/>
    </source>
</evidence>
<feature type="compositionally biased region" description="Low complexity" evidence="4">
    <location>
        <begin position="796"/>
        <end position="811"/>
    </location>
</feature>
<dbReference type="InterPro" id="IPR013889">
    <property type="entry name" value="Karyogamy_KAR9"/>
</dbReference>